<accession>A0A803PUK6</accession>
<dbReference type="InterPro" id="IPR026960">
    <property type="entry name" value="RVT-Znf"/>
</dbReference>
<dbReference type="EMBL" id="UZAU01000611">
    <property type="status" value="NOT_ANNOTATED_CDS"/>
    <property type="molecule type" value="Genomic_DNA"/>
</dbReference>
<feature type="compositionally biased region" description="Basic and acidic residues" evidence="1">
    <location>
        <begin position="159"/>
        <end position="184"/>
    </location>
</feature>
<evidence type="ECO:0000313" key="3">
    <source>
        <dbReference type="EnsemblPlants" id="cds.evm.model.06.1459"/>
    </source>
</evidence>
<evidence type="ECO:0000259" key="2">
    <source>
        <dbReference type="Pfam" id="PF13966"/>
    </source>
</evidence>
<protein>
    <recommendedName>
        <fullName evidence="2">Reverse transcriptase zinc-binding domain-containing protein</fullName>
    </recommendedName>
</protein>
<dbReference type="PANTHER" id="PTHR33116">
    <property type="entry name" value="REVERSE TRANSCRIPTASE ZINC-BINDING DOMAIN-CONTAINING PROTEIN-RELATED-RELATED"/>
    <property type="match status" value="1"/>
</dbReference>
<dbReference type="Proteomes" id="UP000596661">
    <property type="component" value="Chromosome 6"/>
</dbReference>
<feature type="region of interest" description="Disordered" evidence="1">
    <location>
        <begin position="158"/>
        <end position="192"/>
    </location>
</feature>
<reference evidence="3" key="1">
    <citation type="submission" date="2018-11" db="EMBL/GenBank/DDBJ databases">
        <authorList>
            <person name="Grassa J C."/>
        </authorList>
    </citation>
    <scope>NUCLEOTIDE SEQUENCE [LARGE SCALE GENOMIC DNA]</scope>
</reference>
<feature type="domain" description="Reverse transcriptase zinc-binding" evidence="2">
    <location>
        <begin position="812"/>
        <end position="894"/>
    </location>
</feature>
<proteinExistence type="predicted"/>
<keyword evidence="4" id="KW-1185">Reference proteome</keyword>
<dbReference type="Gramene" id="evm.model.06.1459">
    <property type="protein sequence ID" value="cds.evm.model.06.1459"/>
    <property type="gene ID" value="evm.TU.06.1459"/>
</dbReference>
<reference evidence="3" key="2">
    <citation type="submission" date="2021-03" db="UniProtKB">
        <authorList>
            <consortium name="EnsemblPlants"/>
        </authorList>
    </citation>
    <scope>IDENTIFICATION</scope>
</reference>
<organism evidence="3 4">
    <name type="scientific">Cannabis sativa</name>
    <name type="common">Hemp</name>
    <name type="synonym">Marijuana</name>
    <dbReference type="NCBI Taxonomy" id="3483"/>
    <lineage>
        <taxon>Eukaryota</taxon>
        <taxon>Viridiplantae</taxon>
        <taxon>Streptophyta</taxon>
        <taxon>Embryophyta</taxon>
        <taxon>Tracheophyta</taxon>
        <taxon>Spermatophyta</taxon>
        <taxon>Magnoliopsida</taxon>
        <taxon>eudicotyledons</taxon>
        <taxon>Gunneridae</taxon>
        <taxon>Pentapetalae</taxon>
        <taxon>rosids</taxon>
        <taxon>fabids</taxon>
        <taxon>Rosales</taxon>
        <taxon>Cannabaceae</taxon>
        <taxon>Cannabis</taxon>
    </lineage>
</organism>
<evidence type="ECO:0000313" key="4">
    <source>
        <dbReference type="Proteomes" id="UP000596661"/>
    </source>
</evidence>
<sequence>MHSRFTLVKFRDETTRDMVLEAGVIHFDKKPVILRPWTTEMDAAKMINSVPVWIRLNGLGLQYWGKKNLSALVSTIGKPIMIDKVTQDRSMVKFARILVDMVISEDPLKSISFINERKQLMEQLIEYEWIPSKCSACGNLGHIVANCHKEQPVVWRKKQTGDIKASREEKKEKHEQSAMHEMAKKQPGNNIRSEGYGEGPIRHEAEIQKETDLEVEEFKCSGAYYTWNNKHEVGERIFSKLDRVFFNNEWLRCFAEIDACFKWETVSDHSLCFIRNHKVNKVGIKPFRYCNHWATYPTFRKTVLAWWDKHTGGSCLDRIVKKLLRVKHALKKFSRHEVGDIREEYQQARDEYCRIQEETVANPGDLGLQSVSDLKQQEFLRAQNRYNQFVGQQRKIKWPKFNDENSSFFHATMRKRRLENRITTFVKDGTVVDDYEDVTHHFVSHFEKFMGSKSSASTFIEEDCIKQGNRLNVEQEVRLIRPFTMGDVKKGMFSIHSSKSPGLDGFRSSFFKDLWSEIGNEVSKAILDFFDTEYLPNELNETVISLIPIACCNTAYKCISKMICSRLTEVLPSLIQGNQGAFIKNRLLAHNIMIFQDLLKGYTRKNVSARYDLVLFSKGNLNSVKIIQESFSKFCNATGLSANKAKSQIFFGGVKEDVKQKILELVQIEEGSFPLKYLGVNLRTAKWKASDCGVILDKVNRNLNCWASKNLSFTGRAQLIHSVLLGIRNYWMSIFIIPQKIAEAIDKSCQDFLWGKKENRSKFHLASWEKVCLPKKLGGIGFREGKKWNKALIAKGSTSEADLNLAVNGKKFQASKFYNMQLKENKVKYAGAVWDKLVLPKHRFIYWQVVNSQLITRDLLNRFVPIPDVNCPVYHQAEENYDHVFFECPFSLQVAAKVKEWLGQVHWLISVKDLSDKCSTTQNNFRNRVINS</sequence>
<evidence type="ECO:0000256" key="1">
    <source>
        <dbReference type="SAM" id="MobiDB-lite"/>
    </source>
</evidence>
<dbReference type="Pfam" id="PF13966">
    <property type="entry name" value="zf-RVT"/>
    <property type="match status" value="1"/>
</dbReference>
<name>A0A803PUK6_CANSA</name>
<dbReference type="AlphaFoldDB" id="A0A803PUK6"/>
<dbReference type="EnsemblPlants" id="evm.model.06.1459">
    <property type="protein sequence ID" value="cds.evm.model.06.1459"/>
    <property type="gene ID" value="evm.TU.06.1459"/>
</dbReference>
<dbReference type="PANTHER" id="PTHR33116:SF84">
    <property type="entry name" value="RNA-DIRECTED DNA POLYMERASE"/>
    <property type="match status" value="1"/>
</dbReference>